<dbReference type="InterPro" id="IPR006638">
    <property type="entry name" value="Elp3/MiaA/NifB-like_rSAM"/>
</dbReference>
<reference evidence="7 8" key="1">
    <citation type="journal article" date="2015" name="Nature">
        <title>rRNA introns, odd ribosomes, and small enigmatic genomes across a large radiation of phyla.</title>
        <authorList>
            <person name="Brown C.T."/>
            <person name="Hug L.A."/>
            <person name="Thomas B.C."/>
            <person name="Sharon I."/>
            <person name="Castelle C.J."/>
            <person name="Singh A."/>
            <person name="Wilkins M.J."/>
            <person name="Williams K.H."/>
            <person name="Banfield J.F."/>
        </authorList>
    </citation>
    <scope>NUCLEOTIDE SEQUENCE [LARGE SCALE GENOMIC DNA]</scope>
</reference>
<dbReference type="InterPro" id="IPR058240">
    <property type="entry name" value="rSAM_sf"/>
</dbReference>
<evidence type="ECO:0000313" key="7">
    <source>
        <dbReference type="EMBL" id="KKT54311.1"/>
    </source>
</evidence>
<keyword evidence="2" id="KW-0949">S-adenosyl-L-methionine</keyword>
<protein>
    <submittedName>
        <fullName evidence="7">Fe-S oxidoreductase</fullName>
    </submittedName>
</protein>
<dbReference type="PROSITE" id="PS51918">
    <property type="entry name" value="RADICAL_SAM"/>
    <property type="match status" value="1"/>
</dbReference>
<dbReference type="Proteomes" id="UP000034525">
    <property type="component" value="Unassembled WGS sequence"/>
</dbReference>
<dbReference type="Gene3D" id="3.20.20.70">
    <property type="entry name" value="Aldolase class I"/>
    <property type="match status" value="1"/>
</dbReference>
<feature type="domain" description="Radical SAM core" evidence="6">
    <location>
        <begin position="192"/>
        <end position="443"/>
    </location>
</feature>
<dbReference type="SFLD" id="SFLDG01082">
    <property type="entry name" value="B12-binding_domain_containing"/>
    <property type="match status" value="1"/>
</dbReference>
<dbReference type="GO" id="GO:0051536">
    <property type="term" value="F:iron-sulfur cluster binding"/>
    <property type="evidence" value="ECO:0007669"/>
    <property type="project" value="UniProtKB-KW"/>
</dbReference>
<dbReference type="SFLD" id="SFLDS00029">
    <property type="entry name" value="Radical_SAM"/>
    <property type="match status" value="1"/>
</dbReference>
<evidence type="ECO:0000256" key="2">
    <source>
        <dbReference type="ARBA" id="ARBA00022691"/>
    </source>
</evidence>
<dbReference type="Pfam" id="PF04055">
    <property type="entry name" value="Radical_SAM"/>
    <property type="match status" value="1"/>
</dbReference>
<keyword evidence="3" id="KW-0479">Metal-binding</keyword>
<dbReference type="InterPro" id="IPR007197">
    <property type="entry name" value="rSAM"/>
</dbReference>
<keyword evidence="5" id="KW-0411">Iron-sulfur</keyword>
<name>A0A837IBS0_9BACT</name>
<dbReference type="GO" id="GO:0003824">
    <property type="term" value="F:catalytic activity"/>
    <property type="evidence" value="ECO:0007669"/>
    <property type="project" value="InterPro"/>
</dbReference>
<evidence type="ECO:0000256" key="1">
    <source>
        <dbReference type="ARBA" id="ARBA00001966"/>
    </source>
</evidence>
<comment type="caution">
    <text evidence="7">The sequence shown here is derived from an EMBL/GenBank/DDBJ whole genome shotgun (WGS) entry which is preliminary data.</text>
</comment>
<sequence length="540" mass="61557">MSKELPSFLNEEFIGSGNLNVAIVCLYGFPQKHDSEPFAGQTLKALLDKRFPGSVTSQIYLLGRDGSDQGDVDALAHKLVKVDDTQVIGISVPQGTYQLANEFLSTLDKLEYKGLKILGHALPTYLPENFINSYPDTLIIRGWAEESFCNIVEKALNHSKDFSDVPNFTYRQNGEIINNKIQWPDAFTPPIRYDVQKFFPRIEASRGCHHDKCTFCTRPLREKSQTPWVRIPPEIVIKGIKDFHEQGVNTFTFTDEDFIGNDLQGALQIAEGIKQIGGFSFALDLRADSILNPSDSPAQANDRDLLIKKLKDAGLSLVYVGAETFSDTQLKRYGKGVTPQDEIASINKIISLGIPMELGLITFDPILSIQELAENVKMLNDTGLWLYSGQLFNELHVFEGNPYCNILKKAKLDKSFDPDYMTYSYIYKYPEIEHIRNICVPFKKEFDIIYTSARNVFRTSFNVPCLLGEYLTSYRKNELIMLKKLLRNPSHDKKILRDARRNEYLRIQDLRKGLKINFLDRKPEYGELVNNINAYIDTNK</sequence>
<organism evidence="7 8">
    <name type="scientific">Candidatus Woesebacteria bacterium GW2011_GWA1_44_23</name>
    <dbReference type="NCBI Taxonomy" id="1618558"/>
    <lineage>
        <taxon>Bacteria</taxon>
        <taxon>Candidatus Woeseibacteriota</taxon>
    </lineage>
</organism>
<evidence type="ECO:0000256" key="4">
    <source>
        <dbReference type="ARBA" id="ARBA00023004"/>
    </source>
</evidence>
<dbReference type="EMBL" id="LCIL01000007">
    <property type="protein sequence ID" value="KKT54311.1"/>
    <property type="molecule type" value="Genomic_DNA"/>
</dbReference>
<dbReference type="PANTHER" id="PTHR43409:SF7">
    <property type="entry name" value="BLL1977 PROTEIN"/>
    <property type="match status" value="1"/>
</dbReference>
<gene>
    <name evidence="7" type="ORF">UW47_C0007G0031</name>
</gene>
<dbReference type="SMART" id="SM00729">
    <property type="entry name" value="Elp3"/>
    <property type="match status" value="1"/>
</dbReference>
<keyword evidence="4" id="KW-0408">Iron</keyword>
<dbReference type="InterPro" id="IPR013785">
    <property type="entry name" value="Aldolase_TIM"/>
</dbReference>
<dbReference type="SUPFAM" id="SSF102114">
    <property type="entry name" value="Radical SAM enzymes"/>
    <property type="match status" value="1"/>
</dbReference>
<evidence type="ECO:0000259" key="6">
    <source>
        <dbReference type="PROSITE" id="PS51918"/>
    </source>
</evidence>
<comment type="cofactor">
    <cofactor evidence="1">
        <name>[4Fe-4S] cluster</name>
        <dbReference type="ChEBI" id="CHEBI:49883"/>
    </cofactor>
</comment>
<dbReference type="GO" id="GO:0005829">
    <property type="term" value="C:cytosol"/>
    <property type="evidence" value="ECO:0007669"/>
    <property type="project" value="TreeGrafter"/>
</dbReference>
<proteinExistence type="predicted"/>
<evidence type="ECO:0000313" key="8">
    <source>
        <dbReference type="Proteomes" id="UP000034525"/>
    </source>
</evidence>
<dbReference type="InterPro" id="IPR051198">
    <property type="entry name" value="BchE-like"/>
</dbReference>
<dbReference type="AlphaFoldDB" id="A0A837IBS0"/>
<dbReference type="GO" id="GO:0046872">
    <property type="term" value="F:metal ion binding"/>
    <property type="evidence" value="ECO:0007669"/>
    <property type="project" value="UniProtKB-KW"/>
</dbReference>
<evidence type="ECO:0000256" key="5">
    <source>
        <dbReference type="ARBA" id="ARBA00023014"/>
    </source>
</evidence>
<evidence type="ECO:0000256" key="3">
    <source>
        <dbReference type="ARBA" id="ARBA00022723"/>
    </source>
</evidence>
<dbReference type="PANTHER" id="PTHR43409">
    <property type="entry name" value="ANAEROBIC MAGNESIUM-PROTOPORPHYRIN IX MONOMETHYL ESTER CYCLASE-RELATED"/>
    <property type="match status" value="1"/>
</dbReference>
<accession>A0A837IBS0</accession>